<feature type="region of interest" description="Disordered" evidence="1">
    <location>
        <begin position="40"/>
        <end position="118"/>
    </location>
</feature>
<keyword evidence="3" id="KW-1185">Reference proteome</keyword>
<proteinExistence type="predicted"/>
<gene>
    <name evidence="2" type="ORF">EYF80_036913</name>
</gene>
<name>A0A4Z2GHV6_9TELE</name>
<sequence>MTIYGSSFLSSTVARELLVLLLDHQLLQGLGPSTLLLGQGGRLGPPQGPVAASQFGDGGRRQREARQTHCGEHGRRSSEHHVLQKGVVTRRAPPGPVPVQSRRRQVGGQQHGRSPATSRDRFLAVVMAPSFLRRSGLLRRSVTFCFSRERSFRLGSEAVETERGSGDMTEDLLTRDI</sequence>
<dbReference type="EMBL" id="SRLO01000533">
    <property type="protein sequence ID" value="TNN52900.1"/>
    <property type="molecule type" value="Genomic_DNA"/>
</dbReference>
<feature type="compositionally biased region" description="Basic and acidic residues" evidence="1">
    <location>
        <begin position="58"/>
        <end position="82"/>
    </location>
</feature>
<protein>
    <submittedName>
        <fullName evidence="2">Uncharacterized protein</fullName>
    </submittedName>
</protein>
<accession>A0A4Z2GHV6</accession>
<evidence type="ECO:0000313" key="3">
    <source>
        <dbReference type="Proteomes" id="UP000314294"/>
    </source>
</evidence>
<dbReference type="Proteomes" id="UP000314294">
    <property type="component" value="Unassembled WGS sequence"/>
</dbReference>
<dbReference type="AlphaFoldDB" id="A0A4Z2GHV6"/>
<organism evidence="2 3">
    <name type="scientific">Liparis tanakae</name>
    <name type="common">Tanaka's snailfish</name>
    <dbReference type="NCBI Taxonomy" id="230148"/>
    <lineage>
        <taxon>Eukaryota</taxon>
        <taxon>Metazoa</taxon>
        <taxon>Chordata</taxon>
        <taxon>Craniata</taxon>
        <taxon>Vertebrata</taxon>
        <taxon>Euteleostomi</taxon>
        <taxon>Actinopterygii</taxon>
        <taxon>Neopterygii</taxon>
        <taxon>Teleostei</taxon>
        <taxon>Neoteleostei</taxon>
        <taxon>Acanthomorphata</taxon>
        <taxon>Eupercaria</taxon>
        <taxon>Perciformes</taxon>
        <taxon>Cottioidei</taxon>
        <taxon>Cottales</taxon>
        <taxon>Liparidae</taxon>
        <taxon>Liparis</taxon>
    </lineage>
</organism>
<evidence type="ECO:0000313" key="2">
    <source>
        <dbReference type="EMBL" id="TNN52900.1"/>
    </source>
</evidence>
<reference evidence="2 3" key="1">
    <citation type="submission" date="2019-03" db="EMBL/GenBank/DDBJ databases">
        <title>First draft genome of Liparis tanakae, snailfish: a comprehensive survey of snailfish specific genes.</title>
        <authorList>
            <person name="Kim W."/>
            <person name="Song I."/>
            <person name="Jeong J.-H."/>
            <person name="Kim D."/>
            <person name="Kim S."/>
            <person name="Ryu S."/>
            <person name="Song J.Y."/>
            <person name="Lee S.K."/>
        </authorList>
    </citation>
    <scope>NUCLEOTIDE SEQUENCE [LARGE SCALE GENOMIC DNA]</scope>
    <source>
        <tissue evidence="2">Muscle</tissue>
    </source>
</reference>
<evidence type="ECO:0000256" key="1">
    <source>
        <dbReference type="SAM" id="MobiDB-lite"/>
    </source>
</evidence>
<comment type="caution">
    <text evidence="2">The sequence shown here is derived from an EMBL/GenBank/DDBJ whole genome shotgun (WGS) entry which is preliminary data.</text>
</comment>